<accession>A0ABY2RGA3</accession>
<keyword evidence="7" id="KW-1185">Reference proteome</keyword>
<protein>
    <submittedName>
        <fullName evidence="6">TetR/AcrR family transcriptional regulator</fullName>
    </submittedName>
</protein>
<gene>
    <name evidence="6" type="ORF">FCG67_18215</name>
</gene>
<dbReference type="PROSITE" id="PS50977">
    <property type="entry name" value="HTH_TETR_2"/>
    <property type="match status" value="1"/>
</dbReference>
<dbReference type="Proteomes" id="UP000305109">
    <property type="component" value="Unassembled WGS sequence"/>
</dbReference>
<dbReference type="InterPro" id="IPR001647">
    <property type="entry name" value="HTH_TetR"/>
</dbReference>
<dbReference type="EMBL" id="SUMD01000009">
    <property type="protein sequence ID" value="TJZ75961.1"/>
    <property type="molecule type" value="Genomic_DNA"/>
</dbReference>
<evidence type="ECO:0000256" key="1">
    <source>
        <dbReference type="ARBA" id="ARBA00023015"/>
    </source>
</evidence>
<dbReference type="SUPFAM" id="SSF48498">
    <property type="entry name" value="Tetracyclin repressor-like, C-terminal domain"/>
    <property type="match status" value="1"/>
</dbReference>
<name>A0ABY2RGA3_9NOCA</name>
<evidence type="ECO:0000313" key="7">
    <source>
        <dbReference type="Proteomes" id="UP000305109"/>
    </source>
</evidence>
<dbReference type="InterPro" id="IPR009057">
    <property type="entry name" value="Homeodomain-like_sf"/>
</dbReference>
<dbReference type="PANTHER" id="PTHR30055:SF234">
    <property type="entry name" value="HTH-TYPE TRANSCRIPTIONAL REGULATOR BETI"/>
    <property type="match status" value="1"/>
</dbReference>
<sequence length="181" mass="19867">MSTMRETILAAATPVLARDRGASMQSIAQAAGISRTSLTRLFPTRETLVTALADRIHARAAEALDAAELGTADFQTALTALTNNFLPLAQIWGVLSLEPHLLSQPALVARAEDLMNRLDEFFARGQREGHIRPELPPQWLSFTLFGLAETAWYLVLDEQMGSRQAPDFLLSMILHGAAKRD</sequence>
<proteinExistence type="predicted"/>
<dbReference type="Gene3D" id="1.10.357.10">
    <property type="entry name" value="Tetracycline Repressor, domain 2"/>
    <property type="match status" value="1"/>
</dbReference>
<reference evidence="6 7" key="1">
    <citation type="submission" date="2019-04" db="EMBL/GenBank/DDBJ databases">
        <title>Rhodococcus oryzae sp. nov., a novel actinomycete isolated from rhizosphere soil of rice (Oryza sativa L.).</title>
        <authorList>
            <person name="Li C."/>
        </authorList>
    </citation>
    <scope>NUCLEOTIDE SEQUENCE [LARGE SCALE GENOMIC DNA]</scope>
    <source>
        <strain evidence="6 7">NEAU-CX67</strain>
    </source>
</reference>
<comment type="caution">
    <text evidence="6">The sequence shown here is derived from an EMBL/GenBank/DDBJ whole genome shotgun (WGS) entry which is preliminary data.</text>
</comment>
<feature type="domain" description="HTH tetR-type" evidence="5">
    <location>
        <begin position="2"/>
        <end position="60"/>
    </location>
</feature>
<dbReference type="RefSeq" id="WP_136911111.1">
    <property type="nucleotide sequence ID" value="NZ_SUMD01000009.1"/>
</dbReference>
<dbReference type="SUPFAM" id="SSF46689">
    <property type="entry name" value="Homeodomain-like"/>
    <property type="match status" value="1"/>
</dbReference>
<evidence type="ECO:0000256" key="2">
    <source>
        <dbReference type="ARBA" id="ARBA00023125"/>
    </source>
</evidence>
<dbReference type="InterPro" id="IPR050109">
    <property type="entry name" value="HTH-type_TetR-like_transc_reg"/>
</dbReference>
<dbReference type="InterPro" id="IPR036271">
    <property type="entry name" value="Tet_transcr_reg_TetR-rel_C_sf"/>
</dbReference>
<evidence type="ECO:0000256" key="3">
    <source>
        <dbReference type="ARBA" id="ARBA00023163"/>
    </source>
</evidence>
<keyword evidence="2 4" id="KW-0238">DNA-binding</keyword>
<evidence type="ECO:0000313" key="6">
    <source>
        <dbReference type="EMBL" id="TJZ75961.1"/>
    </source>
</evidence>
<evidence type="ECO:0000256" key="4">
    <source>
        <dbReference type="PROSITE-ProRule" id="PRU00335"/>
    </source>
</evidence>
<evidence type="ECO:0000259" key="5">
    <source>
        <dbReference type="PROSITE" id="PS50977"/>
    </source>
</evidence>
<feature type="DNA-binding region" description="H-T-H motif" evidence="4">
    <location>
        <begin position="23"/>
        <end position="42"/>
    </location>
</feature>
<keyword evidence="1" id="KW-0805">Transcription regulation</keyword>
<keyword evidence="3" id="KW-0804">Transcription</keyword>
<dbReference type="PANTHER" id="PTHR30055">
    <property type="entry name" value="HTH-TYPE TRANSCRIPTIONAL REGULATOR RUTR"/>
    <property type="match status" value="1"/>
</dbReference>
<organism evidence="6 7">
    <name type="scientific">Rhodococcus oryzae</name>
    <dbReference type="NCBI Taxonomy" id="2571143"/>
    <lineage>
        <taxon>Bacteria</taxon>
        <taxon>Bacillati</taxon>
        <taxon>Actinomycetota</taxon>
        <taxon>Actinomycetes</taxon>
        <taxon>Mycobacteriales</taxon>
        <taxon>Nocardiaceae</taxon>
        <taxon>Rhodococcus</taxon>
    </lineage>
</organism>